<feature type="compositionally biased region" description="Polar residues" evidence="8">
    <location>
        <begin position="45"/>
        <end position="56"/>
    </location>
</feature>
<comment type="similarity">
    <text evidence="1">Belongs to the ATG10 family.</text>
</comment>
<accession>A0AAN8EBS4</accession>
<dbReference type="Gene3D" id="3.30.1460.50">
    <property type="match status" value="1"/>
</dbReference>
<feature type="transmembrane region" description="Helical" evidence="9">
    <location>
        <begin position="182"/>
        <end position="200"/>
    </location>
</feature>
<feature type="compositionally biased region" description="Acidic residues" evidence="8">
    <location>
        <begin position="61"/>
        <end position="70"/>
    </location>
</feature>
<evidence type="ECO:0000256" key="9">
    <source>
        <dbReference type="SAM" id="Phobius"/>
    </source>
</evidence>
<evidence type="ECO:0000256" key="6">
    <source>
        <dbReference type="ARBA" id="ARBA00023006"/>
    </source>
</evidence>
<evidence type="ECO:0000256" key="7">
    <source>
        <dbReference type="ARBA" id="ARBA00029833"/>
    </source>
</evidence>
<dbReference type="GO" id="GO:0000045">
    <property type="term" value="P:autophagosome assembly"/>
    <property type="evidence" value="ECO:0007669"/>
    <property type="project" value="TreeGrafter"/>
</dbReference>
<dbReference type="GO" id="GO:0000422">
    <property type="term" value="P:autophagy of mitochondrion"/>
    <property type="evidence" value="ECO:0007669"/>
    <property type="project" value="TreeGrafter"/>
</dbReference>
<evidence type="ECO:0000256" key="4">
    <source>
        <dbReference type="ARBA" id="ARBA00022786"/>
    </source>
</evidence>
<dbReference type="GO" id="GO:0032446">
    <property type="term" value="P:protein modification by small protein conjugation"/>
    <property type="evidence" value="ECO:0007669"/>
    <property type="project" value="TreeGrafter"/>
</dbReference>
<keyword evidence="11" id="KW-1185">Reference proteome</keyword>
<keyword evidence="5" id="KW-0813">Transport</keyword>
<feature type="region of interest" description="Disordered" evidence="8">
    <location>
        <begin position="45"/>
        <end position="70"/>
    </location>
</feature>
<dbReference type="EMBL" id="JAKLMC020000019">
    <property type="protein sequence ID" value="KAK5951699.1"/>
    <property type="molecule type" value="Genomic_DNA"/>
</dbReference>
<comment type="caution">
    <text evidence="10">The sequence shown here is derived from an EMBL/GenBank/DDBJ whole genome shotgun (WGS) entry which is preliminary data.</text>
</comment>
<dbReference type="PANTHER" id="PTHR14957:SF1">
    <property type="entry name" value="UBIQUITIN-LIKE-CONJUGATING ENZYME ATG10"/>
    <property type="match status" value="1"/>
</dbReference>
<dbReference type="PANTHER" id="PTHR14957">
    <property type="entry name" value="UBIQUITIN-LIKE-CONJUGATING ENZYME ATG10"/>
    <property type="match status" value="1"/>
</dbReference>
<dbReference type="GO" id="GO:0061651">
    <property type="term" value="F:Atg12 conjugating enzyme activity"/>
    <property type="evidence" value="ECO:0007669"/>
    <property type="project" value="TreeGrafter"/>
</dbReference>
<keyword evidence="3" id="KW-0808">Transferase</keyword>
<keyword evidence="9" id="KW-1133">Transmembrane helix</keyword>
<evidence type="ECO:0000256" key="3">
    <source>
        <dbReference type="ARBA" id="ARBA00022679"/>
    </source>
</evidence>
<dbReference type="GO" id="GO:0015031">
    <property type="term" value="P:protein transport"/>
    <property type="evidence" value="ECO:0007669"/>
    <property type="project" value="UniProtKB-KW"/>
</dbReference>
<protein>
    <recommendedName>
        <fullName evidence="2">Ubiquitin-like-conjugating enzyme ATG10</fullName>
    </recommendedName>
    <alternativeName>
        <fullName evidence="7">Autophagy-related protein 10</fullName>
    </alternativeName>
</protein>
<dbReference type="GO" id="GO:0005829">
    <property type="term" value="C:cytosol"/>
    <property type="evidence" value="ECO:0007669"/>
    <property type="project" value="TreeGrafter"/>
</dbReference>
<evidence type="ECO:0000256" key="2">
    <source>
        <dbReference type="ARBA" id="ARBA00021099"/>
    </source>
</evidence>
<proteinExistence type="inferred from homology"/>
<evidence type="ECO:0000256" key="8">
    <source>
        <dbReference type="SAM" id="MobiDB-lite"/>
    </source>
</evidence>
<evidence type="ECO:0000256" key="1">
    <source>
        <dbReference type="ARBA" id="ARBA00005696"/>
    </source>
</evidence>
<dbReference type="AlphaFoldDB" id="A0AAN8EBS4"/>
<evidence type="ECO:0000313" key="11">
    <source>
        <dbReference type="Proteomes" id="UP001316803"/>
    </source>
</evidence>
<dbReference type="Proteomes" id="UP001316803">
    <property type="component" value="Unassembled WGS sequence"/>
</dbReference>
<evidence type="ECO:0000256" key="5">
    <source>
        <dbReference type="ARBA" id="ARBA00022927"/>
    </source>
</evidence>
<gene>
    <name evidence="10" type="ORF">OHC33_007378</name>
</gene>
<organism evidence="10 11">
    <name type="scientific">Knufia fluminis</name>
    <dbReference type="NCBI Taxonomy" id="191047"/>
    <lineage>
        <taxon>Eukaryota</taxon>
        <taxon>Fungi</taxon>
        <taxon>Dikarya</taxon>
        <taxon>Ascomycota</taxon>
        <taxon>Pezizomycotina</taxon>
        <taxon>Eurotiomycetes</taxon>
        <taxon>Chaetothyriomycetidae</taxon>
        <taxon>Chaetothyriales</taxon>
        <taxon>Trichomeriaceae</taxon>
        <taxon>Knufia</taxon>
    </lineage>
</organism>
<sequence length="206" mass="22823">MVVAYPSLTRDEFFQAGEELTRLCEEKLTGSSWLNMKWTGHELQIQQRRNETPATSNREDTDSDPDELVQDDSETFDRACNYPTSSITIDFSIVLSPTYQVPVLWFSFSSQAPTSATALDQVYAVIVSPTSRDGLRQIGVLGGISIANHPISDMPAFFIHPCRTQEALETVRPDNEISPLQYLLLWFGIIGSAVGLSVPADVFTSA</sequence>
<name>A0AAN8EBS4_9EURO</name>
<evidence type="ECO:0000313" key="10">
    <source>
        <dbReference type="EMBL" id="KAK5951699.1"/>
    </source>
</evidence>
<keyword evidence="6" id="KW-0072">Autophagy</keyword>
<reference evidence="10 11" key="1">
    <citation type="submission" date="2022-12" db="EMBL/GenBank/DDBJ databases">
        <title>Genomic features and morphological characterization of a novel Knufia sp. strain isolated from spacecraft assembly facility.</title>
        <authorList>
            <person name="Teixeira M."/>
            <person name="Chander A.M."/>
            <person name="Stajich J.E."/>
            <person name="Venkateswaran K."/>
        </authorList>
    </citation>
    <scope>NUCLEOTIDE SEQUENCE [LARGE SCALE GENOMIC DNA]</scope>
    <source>
        <strain evidence="10 11">FJI-L2-BK-P2</strain>
    </source>
</reference>
<dbReference type="Pfam" id="PF03987">
    <property type="entry name" value="Autophagy_act_C"/>
    <property type="match status" value="1"/>
</dbReference>
<dbReference type="InterPro" id="IPR007135">
    <property type="entry name" value="Atg3/Atg10"/>
</dbReference>
<keyword evidence="9" id="KW-0812">Transmembrane</keyword>
<keyword evidence="9" id="KW-0472">Membrane</keyword>
<keyword evidence="4" id="KW-0833">Ubl conjugation pathway</keyword>
<keyword evidence="5" id="KW-0653">Protein transport</keyword>